<evidence type="ECO:0000256" key="1">
    <source>
        <dbReference type="ARBA" id="ARBA00022628"/>
    </source>
</evidence>
<dbReference type="RefSeq" id="WP_089244763.1">
    <property type="nucleotide sequence ID" value="NZ_FZOW01000003.1"/>
</dbReference>
<dbReference type="GO" id="GO:0006520">
    <property type="term" value="P:amino acid metabolic process"/>
    <property type="evidence" value="ECO:0007669"/>
    <property type="project" value="InterPro"/>
</dbReference>
<proteinExistence type="inferred from homology"/>
<evidence type="ECO:0000313" key="7">
    <source>
        <dbReference type="Proteomes" id="UP000198327"/>
    </source>
</evidence>
<dbReference type="EC" id="4.3.1.7" evidence="5"/>
<dbReference type="Gene3D" id="1.10.30.40">
    <property type="entry name" value="Ethanolamine ammonia-lyase light chain (EutC), N-terminal domain"/>
    <property type="match status" value="1"/>
</dbReference>
<evidence type="ECO:0000256" key="2">
    <source>
        <dbReference type="ARBA" id="ARBA00023239"/>
    </source>
</evidence>
<dbReference type="EMBL" id="FZOW01000003">
    <property type="protein sequence ID" value="SNS56335.1"/>
    <property type="molecule type" value="Genomic_DNA"/>
</dbReference>
<dbReference type="PIRSF" id="PIRSF018982">
    <property type="entry name" value="EutC"/>
    <property type="match status" value="1"/>
</dbReference>
<keyword evidence="1 5" id="KW-0846">Cobalamin</keyword>
<comment type="subunit">
    <text evidence="5">The basic unit is a heterodimer which dimerizes to form tetramers. The heterotetramers trimerize; 6 large subunits form a core ring with 6 small subunits projecting outwards.</text>
</comment>
<dbReference type="Pfam" id="PF05985">
    <property type="entry name" value="EutC"/>
    <property type="match status" value="1"/>
</dbReference>
<comment type="caution">
    <text evidence="5">Lacks conserved residue(s) required for the propagation of feature annotation.</text>
</comment>
<dbReference type="AlphaFoldDB" id="A0A239FHV0"/>
<comment type="similarity">
    <text evidence="5">Belongs to the EutC family.</text>
</comment>
<gene>
    <name evidence="5" type="primary">eutC</name>
    <name evidence="6" type="ORF">SAMN05421642_103296</name>
</gene>
<dbReference type="GO" id="GO:0031471">
    <property type="term" value="C:ethanolamine degradation polyhedral organelle"/>
    <property type="evidence" value="ECO:0007669"/>
    <property type="project" value="UniProtKB-UniRule"/>
</dbReference>
<feature type="binding site" evidence="5">
    <location>
        <position position="145"/>
    </location>
    <ligand>
        <name>adenosylcob(III)alamin</name>
        <dbReference type="ChEBI" id="CHEBI:18408"/>
    </ligand>
</feature>
<dbReference type="NCBIfam" id="NF003971">
    <property type="entry name" value="PRK05465.1"/>
    <property type="match status" value="1"/>
</dbReference>
<dbReference type="PANTHER" id="PTHR39330">
    <property type="entry name" value="ETHANOLAMINE AMMONIA-LYASE LIGHT CHAIN"/>
    <property type="match status" value="1"/>
</dbReference>
<dbReference type="InterPro" id="IPR009246">
    <property type="entry name" value="EutC"/>
</dbReference>
<evidence type="ECO:0000256" key="3">
    <source>
        <dbReference type="ARBA" id="ARBA00023285"/>
    </source>
</evidence>
<comment type="pathway">
    <text evidence="5">Amine and polyamine degradation; ethanolamine degradation.</text>
</comment>
<comment type="function">
    <text evidence="5">Catalyzes the deamination of various vicinal amino-alcohols to oxo compounds. Allows this organism to utilize ethanolamine as the sole source of nitrogen and carbon in the presence of external vitamin B12.</text>
</comment>
<feature type="binding site" evidence="5">
    <location>
        <position position="166"/>
    </location>
    <ligand>
        <name>adenosylcob(III)alamin</name>
        <dbReference type="ChEBI" id="CHEBI:18408"/>
    </ligand>
</feature>
<dbReference type="InterPro" id="IPR042255">
    <property type="entry name" value="EutC_N"/>
</dbReference>
<comment type="subcellular location">
    <subcellularLocation>
        <location evidence="5">Bacterial microcompartment</location>
    </subcellularLocation>
</comment>
<dbReference type="UniPathway" id="UPA00560"/>
<dbReference type="Gene3D" id="3.40.50.11240">
    <property type="entry name" value="Ethanolamine ammonia-lyase light chain (EutC)"/>
    <property type="match status" value="1"/>
</dbReference>
<keyword evidence="4 5" id="KW-1283">Bacterial microcompartment</keyword>
<evidence type="ECO:0000256" key="5">
    <source>
        <dbReference type="HAMAP-Rule" id="MF_00601"/>
    </source>
</evidence>
<dbReference type="GO" id="GO:0009350">
    <property type="term" value="C:ethanolamine ammonia-lyase complex"/>
    <property type="evidence" value="ECO:0007669"/>
    <property type="project" value="UniProtKB-UniRule"/>
</dbReference>
<dbReference type="GO" id="GO:0046336">
    <property type="term" value="P:ethanolamine catabolic process"/>
    <property type="evidence" value="ECO:0007669"/>
    <property type="project" value="UniProtKB-UniRule"/>
</dbReference>
<sequence length="246" mass="26232">MKPTPALADLTPARIRVGRAGTAYPTSLLLQLRADHATARDAVHTEVDFTSGSLAEDAVHLRTAAADRDQYLVRPDLGRVLDTESRAELARIGTRDADLQIVLGDGLSGTAVARQVPLLLPGLMAGARSLGWTCGRIVTVRNCRVGVMNDVGRILGSGVVVLLIGERPGLRAADSLSAYMGWRPGPGNNDADRNLVANIHARGVRPDDAADRILDLAAQMQARRYSGVAIKENLALPAVRAEIERI</sequence>
<dbReference type="OrthoDB" id="114248at2"/>
<accession>A0A239FHV0</accession>
<name>A0A239FHV0_9NOCA</name>
<protein>
    <recommendedName>
        <fullName evidence="5">Ethanolamine ammonia-lyase small subunit</fullName>
        <shortName evidence="5">EAL small subunit</shortName>
        <ecNumber evidence="5">4.3.1.7</ecNumber>
    </recommendedName>
</protein>
<comment type="catalytic activity">
    <reaction evidence="5">
        <text>ethanolamine = acetaldehyde + NH4(+)</text>
        <dbReference type="Rhea" id="RHEA:15313"/>
        <dbReference type="ChEBI" id="CHEBI:15343"/>
        <dbReference type="ChEBI" id="CHEBI:28938"/>
        <dbReference type="ChEBI" id="CHEBI:57603"/>
        <dbReference type="EC" id="4.3.1.7"/>
    </reaction>
</comment>
<dbReference type="InterPro" id="IPR042251">
    <property type="entry name" value="EutC_C"/>
</dbReference>
<keyword evidence="3 5" id="KW-0170">Cobalt</keyword>
<keyword evidence="2 5" id="KW-0456">Lyase</keyword>
<evidence type="ECO:0000313" key="6">
    <source>
        <dbReference type="EMBL" id="SNS56335.1"/>
    </source>
</evidence>
<dbReference type="PANTHER" id="PTHR39330:SF1">
    <property type="entry name" value="ETHANOLAMINE AMMONIA-LYASE SMALL SUBUNIT"/>
    <property type="match status" value="1"/>
</dbReference>
<dbReference type="HAMAP" id="MF_00601">
    <property type="entry name" value="EutC"/>
    <property type="match status" value="1"/>
</dbReference>
<dbReference type="GO" id="GO:0031419">
    <property type="term" value="F:cobalamin binding"/>
    <property type="evidence" value="ECO:0007669"/>
    <property type="project" value="UniProtKB-UniRule"/>
</dbReference>
<dbReference type="GO" id="GO:0008851">
    <property type="term" value="F:ethanolamine ammonia-lyase activity"/>
    <property type="evidence" value="ECO:0007669"/>
    <property type="project" value="UniProtKB-UniRule"/>
</dbReference>
<keyword evidence="7" id="KW-1185">Reference proteome</keyword>
<reference evidence="7" key="1">
    <citation type="submission" date="2017-06" db="EMBL/GenBank/DDBJ databases">
        <authorList>
            <person name="Varghese N."/>
            <person name="Submissions S."/>
        </authorList>
    </citation>
    <scope>NUCLEOTIDE SEQUENCE [LARGE SCALE GENOMIC DNA]</scope>
    <source>
        <strain evidence="7">JCM 23211</strain>
    </source>
</reference>
<dbReference type="Proteomes" id="UP000198327">
    <property type="component" value="Unassembled WGS sequence"/>
</dbReference>
<comment type="cofactor">
    <cofactor evidence="5">
        <name>adenosylcob(III)alamin</name>
        <dbReference type="ChEBI" id="CHEBI:18408"/>
    </cofactor>
    <text evidence="5">Binds between the large and small subunits.</text>
</comment>
<evidence type="ECO:0000256" key="4">
    <source>
        <dbReference type="ARBA" id="ARBA00024446"/>
    </source>
</evidence>
<organism evidence="6 7">
    <name type="scientific">Rhodococcoides kyotonense</name>
    <dbReference type="NCBI Taxonomy" id="398843"/>
    <lineage>
        <taxon>Bacteria</taxon>
        <taxon>Bacillati</taxon>
        <taxon>Actinomycetota</taxon>
        <taxon>Actinomycetes</taxon>
        <taxon>Mycobacteriales</taxon>
        <taxon>Nocardiaceae</taxon>
        <taxon>Rhodococcoides</taxon>
    </lineage>
</organism>